<protein>
    <recommendedName>
        <fullName evidence="2">Plasmid pRiA4b Orf3-like domain-containing protein</fullName>
    </recommendedName>
</protein>
<reference evidence="3 4" key="1">
    <citation type="submission" date="2014-10" db="EMBL/GenBank/DDBJ databases">
        <title>Draft genome sequence of the proteorhodopsin-containing marine bacterium Dokdonia donghaensis.</title>
        <authorList>
            <person name="Gomez-Consarnau L."/>
            <person name="Gonzalez J.M."/>
            <person name="Riedel T."/>
            <person name="Jaenicke S."/>
            <person name="Wagner-Doebler I."/>
            <person name="Fuhrman J.A."/>
        </authorList>
    </citation>
    <scope>NUCLEOTIDE SEQUENCE [LARGE SCALE GENOMIC DNA]</scope>
    <source>
        <strain evidence="3 4">DSW-1</strain>
    </source>
</reference>
<dbReference type="AlphaFoldDB" id="A0A0A2GX30"/>
<sequence>MIYRFRAILDTEEDVFRDLEIEAAATLEDLHNAINQSFGFDGAEVAAFYLSDDTWMQGEEFAQFEMGEGESQLRLMNETSLDGLLGEHQTRLIYVYDFLNMWRFLVELAEITEPEDGVTYPNLMFVQGQVPDQAPEFEMEPQDEEDEDDDEFNDDYNIDDFDDLSFDENWN</sequence>
<dbReference type="KEGG" id="ddo:I597_1664"/>
<dbReference type="SUPFAM" id="SSF159941">
    <property type="entry name" value="MM3350-like"/>
    <property type="match status" value="1"/>
</dbReference>
<evidence type="ECO:0000313" key="3">
    <source>
        <dbReference type="EMBL" id="KGO07819.1"/>
    </source>
</evidence>
<dbReference type="OrthoDB" id="666725at2"/>
<dbReference type="EMBL" id="JSAQ01000001">
    <property type="protein sequence ID" value="KGO07819.1"/>
    <property type="molecule type" value="Genomic_DNA"/>
</dbReference>
<evidence type="ECO:0000259" key="2">
    <source>
        <dbReference type="Pfam" id="PF07929"/>
    </source>
</evidence>
<feature type="compositionally biased region" description="Acidic residues" evidence="1">
    <location>
        <begin position="135"/>
        <end position="171"/>
    </location>
</feature>
<feature type="region of interest" description="Disordered" evidence="1">
    <location>
        <begin position="131"/>
        <end position="171"/>
    </location>
</feature>
<dbReference type="Proteomes" id="UP000030140">
    <property type="component" value="Unassembled WGS sequence"/>
</dbReference>
<dbReference type="Gene3D" id="3.10.290.30">
    <property type="entry name" value="MM3350-like"/>
    <property type="match status" value="1"/>
</dbReference>
<dbReference type="InterPro" id="IPR012912">
    <property type="entry name" value="Plasmid_pRiA4b_Orf3-like"/>
</dbReference>
<dbReference type="InterPro" id="IPR024047">
    <property type="entry name" value="MM3350-like_sf"/>
</dbReference>
<keyword evidence="4" id="KW-1185">Reference proteome</keyword>
<accession>A0A0A2GX30</accession>
<gene>
    <name evidence="3" type="ORF">NV36_13895</name>
</gene>
<comment type="caution">
    <text evidence="3">The sequence shown here is derived from an EMBL/GenBank/DDBJ whole genome shotgun (WGS) entry which is preliminary data.</text>
</comment>
<dbReference type="PATRIC" id="fig|1300343.5.peg.1670"/>
<dbReference type="RefSeq" id="WP_035328315.1">
    <property type="nucleotide sequence ID" value="NZ_CP015125.1"/>
</dbReference>
<evidence type="ECO:0000256" key="1">
    <source>
        <dbReference type="SAM" id="MobiDB-lite"/>
    </source>
</evidence>
<evidence type="ECO:0000313" key="4">
    <source>
        <dbReference type="Proteomes" id="UP000030140"/>
    </source>
</evidence>
<organism evidence="3 4">
    <name type="scientific">Dokdonia donghaensis DSW-1</name>
    <dbReference type="NCBI Taxonomy" id="1300343"/>
    <lineage>
        <taxon>Bacteria</taxon>
        <taxon>Pseudomonadati</taxon>
        <taxon>Bacteroidota</taxon>
        <taxon>Flavobacteriia</taxon>
        <taxon>Flavobacteriales</taxon>
        <taxon>Flavobacteriaceae</taxon>
        <taxon>Dokdonia</taxon>
    </lineage>
</organism>
<feature type="domain" description="Plasmid pRiA4b Orf3-like" evidence="2">
    <location>
        <begin position="9"/>
        <end position="132"/>
    </location>
</feature>
<proteinExistence type="predicted"/>
<name>A0A0A2GX30_9FLAO</name>
<dbReference type="Pfam" id="PF07929">
    <property type="entry name" value="PRiA4_ORF3"/>
    <property type="match status" value="1"/>
</dbReference>